<organism evidence="9 10">
    <name type="scientific">Platanthera guangdongensis</name>
    <dbReference type="NCBI Taxonomy" id="2320717"/>
    <lineage>
        <taxon>Eukaryota</taxon>
        <taxon>Viridiplantae</taxon>
        <taxon>Streptophyta</taxon>
        <taxon>Embryophyta</taxon>
        <taxon>Tracheophyta</taxon>
        <taxon>Spermatophyta</taxon>
        <taxon>Magnoliopsida</taxon>
        <taxon>Liliopsida</taxon>
        <taxon>Asparagales</taxon>
        <taxon>Orchidaceae</taxon>
        <taxon>Orchidoideae</taxon>
        <taxon>Orchideae</taxon>
        <taxon>Orchidinae</taxon>
        <taxon>Platanthera</taxon>
    </lineage>
</organism>
<evidence type="ECO:0000259" key="7">
    <source>
        <dbReference type="PROSITE" id="PS50102"/>
    </source>
</evidence>
<dbReference type="InterPro" id="IPR000504">
    <property type="entry name" value="RRM_dom"/>
</dbReference>
<evidence type="ECO:0000256" key="2">
    <source>
        <dbReference type="ARBA" id="ARBA00022737"/>
    </source>
</evidence>
<evidence type="ECO:0000256" key="4">
    <source>
        <dbReference type="ARBA" id="ARBA00023242"/>
    </source>
</evidence>
<comment type="caution">
    <text evidence="9">The sequence shown here is derived from an EMBL/GenBank/DDBJ whole genome shotgun (WGS) entry which is preliminary data.</text>
</comment>
<evidence type="ECO:0000313" key="9">
    <source>
        <dbReference type="EMBL" id="KAK8946059.1"/>
    </source>
</evidence>
<dbReference type="PROSITE" id="PS51293">
    <property type="entry name" value="SANT"/>
    <property type="match status" value="1"/>
</dbReference>
<keyword evidence="3 5" id="KW-0694">RNA-binding</keyword>
<dbReference type="Gene3D" id="3.30.70.330">
    <property type="match status" value="1"/>
</dbReference>
<proteinExistence type="predicted"/>
<reference evidence="9 10" key="1">
    <citation type="journal article" date="2022" name="Nat. Plants">
        <title>Genomes of leafy and leafless Platanthera orchids illuminate the evolution of mycoheterotrophy.</title>
        <authorList>
            <person name="Li M.H."/>
            <person name="Liu K.W."/>
            <person name="Li Z."/>
            <person name="Lu H.C."/>
            <person name="Ye Q.L."/>
            <person name="Zhang D."/>
            <person name="Wang J.Y."/>
            <person name="Li Y.F."/>
            <person name="Zhong Z.M."/>
            <person name="Liu X."/>
            <person name="Yu X."/>
            <person name="Liu D.K."/>
            <person name="Tu X.D."/>
            <person name="Liu B."/>
            <person name="Hao Y."/>
            <person name="Liao X.Y."/>
            <person name="Jiang Y.T."/>
            <person name="Sun W.H."/>
            <person name="Chen J."/>
            <person name="Chen Y.Q."/>
            <person name="Ai Y."/>
            <person name="Zhai J.W."/>
            <person name="Wu S.S."/>
            <person name="Zhou Z."/>
            <person name="Hsiao Y.Y."/>
            <person name="Wu W.L."/>
            <person name="Chen Y.Y."/>
            <person name="Lin Y.F."/>
            <person name="Hsu J.L."/>
            <person name="Li C.Y."/>
            <person name="Wang Z.W."/>
            <person name="Zhao X."/>
            <person name="Zhong W.Y."/>
            <person name="Ma X.K."/>
            <person name="Ma L."/>
            <person name="Huang J."/>
            <person name="Chen G.Z."/>
            <person name="Huang M.Z."/>
            <person name="Huang L."/>
            <person name="Peng D.H."/>
            <person name="Luo Y.B."/>
            <person name="Zou S.Q."/>
            <person name="Chen S.P."/>
            <person name="Lan S."/>
            <person name="Tsai W.C."/>
            <person name="Van de Peer Y."/>
            <person name="Liu Z.J."/>
        </authorList>
    </citation>
    <scope>NUCLEOTIDE SEQUENCE [LARGE SCALE GENOMIC DNA]</scope>
    <source>
        <strain evidence="9">Lor288</strain>
    </source>
</reference>
<dbReference type="Pfam" id="PF00249">
    <property type="entry name" value="Myb_DNA-binding"/>
    <property type="match status" value="1"/>
</dbReference>
<dbReference type="Gene3D" id="1.10.10.60">
    <property type="entry name" value="Homeodomain-like"/>
    <property type="match status" value="1"/>
</dbReference>
<dbReference type="InterPro" id="IPR017884">
    <property type="entry name" value="SANT_dom"/>
</dbReference>
<dbReference type="SMART" id="SM00360">
    <property type="entry name" value="RRM"/>
    <property type="match status" value="1"/>
</dbReference>
<dbReference type="EMBL" id="JBBWWR010000017">
    <property type="protein sequence ID" value="KAK8946059.1"/>
    <property type="molecule type" value="Genomic_DNA"/>
</dbReference>
<dbReference type="InterPro" id="IPR012677">
    <property type="entry name" value="Nucleotide-bd_a/b_plait_sf"/>
</dbReference>
<dbReference type="InterPro" id="IPR009057">
    <property type="entry name" value="Homeodomain-like_sf"/>
</dbReference>
<evidence type="ECO:0000313" key="10">
    <source>
        <dbReference type="Proteomes" id="UP001412067"/>
    </source>
</evidence>
<dbReference type="PANTHER" id="PTHR48039:SF5">
    <property type="entry name" value="RNA-BINDING PROTEIN 28"/>
    <property type="match status" value="1"/>
</dbReference>
<keyword evidence="4" id="KW-0539">Nucleus</keyword>
<dbReference type="PANTHER" id="PTHR48039">
    <property type="entry name" value="RNA-BINDING MOTIF PROTEIN 14B"/>
    <property type="match status" value="1"/>
</dbReference>
<name>A0ABR2LPW9_9ASPA</name>
<keyword evidence="2" id="KW-0677">Repeat</keyword>
<dbReference type="CDD" id="cd00167">
    <property type="entry name" value="SANT"/>
    <property type="match status" value="1"/>
</dbReference>
<evidence type="ECO:0000256" key="3">
    <source>
        <dbReference type="ARBA" id="ARBA00022884"/>
    </source>
</evidence>
<feature type="region of interest" description="Disordered" evidence="6">
    <location>
        <begin position="124"/>
        <end position="144"/>
    </location>
</feature>
<dbReference type="InterPro" id="IPR035979">
    <property type="entry name" value="RBD_domain_sf"/>
</dbReference>
<comment type="subcellular location">
    <subcellularLocation>
        <location evidence="1">Nucleus</location>
    </subcellularLocation>
</comment>
<accession>A0ABR2LPW9</accession>
<evidence type="ECO:0000259" key="8">
    <source>
        <dbReference type="PROSITE" id="PS51293"/>
    </source>
</evidence>
<dbReference type="InterPro" id="IPR051945">
    <property type="entry name" value="RRM_MRD1_RNA_proc_ribogen"/>
</dbReference>
<feature type="domain" description="RRM" evidence="7">
    <location>
        <begin position="12"/>
        <end position="116"/>
    </location>
</feature>
<evidence type="ECO:0000256" key="5">
    <source>
        <dbReference type="PROSITE-ProRule" id="PRU00176"/>
    </source>
</evidence>
<evidence type="ECO:0000256" key="1">
    <source>
        <dbReference type="ARBA" id="ARBA00004123"/>
    </source>
</evidence>
<gene>
    <name evidence="9" type="primary">ADA2</name>
    <name evidence="9" type="ORF">KSP40_PGU006119</name>
</gene>
<dbReference type="SUPFAM" id="SSF46689">
    <property type="entry name" value="Homeodomain-like"/>
    <property type="match status" value="1"/>
</dbReference>
<protein>
    <submittedName>
        <fullName evidence="9">Transcriptional adapter ADA2</fullName>
    </submittedName>
</protein>
<keyword evidence="10" id="KW-1185">Reference proteome</keyword>
<dbReference type="PROSITE" id="PS50102">
    <property type="entry name" value="RRM"/>
    <property type="match status" value="1"/>
</dbReference>
<dbReference type="SUPFAM" id="SSF54928">
    <property type="entry name" value="RNA-binding domain, RBD"/>
    <property type="match status" value="1"/>
</dbReference>
<dbReference type="Proteomes" id="UP001412067">
    <property type="component" value="Unassembled WGS sequence"/>
</dbReference>
<sequence length="214" mass="24648">MLRSPKFHICRTRLVIYNVPKVMTQEEVKKLCIEAVISRASKQNKKIQKVKLLKDNKKEQASVKKQHSRGVAFVDFEEHEHALVALRVLNNNPTAGSRTASKLGTGKAPRVKIRKRKLEEVTHAKQEKMQTKQKKRKQNSAKEEVDKLDRLIEQYRSKFAGIRSSMSKDGDRSSGHKEVRRWTEVYGLGNWAEVAEHVGTKNKEQCINHYTASF</sequence>
<feature type="domain" description="SANT" evidence="8">
    <location>
        <begin position="184"/>
        <end position="214"/>
    </location>
</feature>
<dbReference type="Pfam" id="PF00076">
    <property type="entry name" value="RRM_1"/>
    <property type="match status" value="1"/>
</dbReference>
<evidence type="ECO:0000256" key="6">
    <source>
        <dbReference type="SAM" id="MobiDB-lite"/>
    </source>
</evidence>
<dbReference type="InterPro" id="IPR001005">
    <property type="entry name" value="SANT/Myb"/>
</dbReference>